<dbReference type="InterPro" id="IPR000157">
    <property type="entry name" value="TIR_dom"/>
</dbReference>
<dbReference type="PANTHER" id="PTHR32009:SF39">
    <property type="entry name" value="TIR DOMAIN-CONTAINING PROTEIN"/>
    <property type="match status" value="1"/>
</dbReference>
<feature type="domain" description="TIR" evidence="5">
    <location>
        <begin position="26"/>
        <end position="133"/>
    </location>
</feature>
<dbReference type="EC" id="3.2.2.6" evidence="1"/>
<evidence type="ECO:0000256" key="2">
    <source>
        <dbReference type="ARBA" id="ARBA00022801"/>
    </source>
</evidence>
<keyword evidence="2" id="KW-0378">Hydrolase</keyword>
<dbReference type="InterPro" id="IPR035897">
    <property type="entry name" value="Toll_tir_struct_dom_sf"/>
</dbReference>
<evidence type="ECO:0000256" key="1">
    <source>
        <dbReference type="ARBA" id="ARBA00011982"/>
    </source>
</evidence>
<accession>A0A2P2LWG7</accession>
<evidence type="ECO:0000256" key="4">
    <source>
        <dbReference type="ARBA" id="ARBA00047304"/>
    </source>
</evidence>
<name>A0A2P2LWG7_RHIMU</name>
<evidence type="ECO:0000259" key="5">
    <source>
        <dbReference type="PROSITE" id="PS50104"/>
    </source>
</evidence>
<evidence type="ECO:0000313" key="6">
    <source>
        <dbReference type="EMBL" id="MBX22326.1"/>
    </source>
</evidence>
<proteinExistence type="predicted"/>
<dbReference type="PROSITE" id="PS50104">
    <property type="entry name" value="TIR"/>
    <property type="match status" value="1"/>
</dbReference>
<sequence length="133" mass="15049">MASSSADFPSSFHCSSNSAFAQVQPRKYGVFLNFRGKDTREGFVGFLYRDLRRENILPYLDSVELEKGADISTIVDAIQDSNIAVVIFSKEYASSSFCLDELVEIMECRQTTGLQVCIYHSNDLRLMYIHKSP</sequence>
<reference evidence="6" key="1">
    <citation type="submission" date="2018-02" db="EMBL/GenBank/DDBJ databases">
        <title>Rhizophora mucronata_Transcriptome.</title>
        <authorList>
            <person name="Meera S.P."/>
            <person name="Sreeshan A."/>
            <person name="Augustine A."/>
        </authorList>
    </citation>
    <scope>NUCLEOTIDE SEQUENCE</scope>
    <source>
        <tissue evidence="6">Leaf</tissue>
    </source>
</reference>
<dbReference type="AlphaFoldDB" id="A0A2P2LWG7"/>
<dbReference type="Gene3D" id="3.40.50.10140">
    <property type="entry name" value="Toll/interleukin-1 receptor homology (TIR) domain"/>
    <property type="match status" value="1"/>
</dbReference>
<dbReference type="GO" id="GO:0061809">
    <property type="term" value="F:NAD+ nucleosidase activity, cyclic ADP-ribose generating"/>
    <property type="evidence" value="ECO:0007669"/>
    <property type="project" value="UniProtKB-EC"/>
</dbReference>
<dbReference type="EMBL" id="GGEC01041842">
    <property type="protein sequence ID" value="MBX22326.1"/>
    <property type="molecule type" value="Transcribed_RNA"/>
</dbReference>
<dbReference type="SUPFAM" id="SSF52200">
    <property type="entry name" value="Toll/Interleukin receptor TIR domain"/>
    <property type="match status" value="1"/>
</dbReference>
<dbReference type="GO" id="GO:0007165">
    <property type="term" value="P:signal transduction"/>
    <property type="evidence" value="ECO:0007669"/>
    <property type="project" value="InterPro"/>
</dbReference>
<dbReference type="PANTHER" id="PTHR32009">
    <property type="entry name" value="TMV RESISTANCE PROTEIN N-LIKE"/>
    <property type="match status" value="1"/>
</dbReference>
<dbReference type="Pfam" id="PF01582">
    <property type="entry name" value="TIR"/>
    <property type="match status" value="1"/>
</dbReference>
<keyword evidence="3" id="KW-0520">NAD</keyword>
<protein>
    <recommendedName>
        <fullName evidence="1">ADP-ribosyl cyclase/cyclic ADP-ribose hydrolase</fullName>
        <ecNumber evidence="1">3.2.2.6</ecNumber>
    </recommendedName>
</protein>
<comment type="catalytic activity">
    <reaction evidence="4">
        <text>NAD(+) + H2O = ADP-D-ribose + nicotinamide + H(+)</text>
        <dbReference type="Rhea" id="RHEA:16301"/>
        <dbReference type="ChEBI" id="CHEBI:15377"/>
        <dbReference type="ChEBI" id="CHEBI:15378"/>
        <dbReference type="ChEBI" id="CHEBI:17154"/>
        <dbReference type="ChEBI" id="CHEBI:57540"/>
        <dbReference type="ChEBI" id="CHEBI:57967"/>
        <dbReference type="EC" id="3.2.2.6"/>
    </reaction>
    <physiologicalReaction direction="left-to-right" evidence="4">
        <dbReference type="Rhea" id="RHEA:16302"/>
    </physiologicalReaction>
</comment>
<keyword evidence="6" id="KW-0675">Receptor</keyword>
<dbReference type="SMART" id="SM00255">
    <property type="entry name" value="TIR"/>
    <property type="match status" value="1"/>
</dbReference>
<organism evidence="6">
    <name type="scientific">Rhizophora mucronata</name>
    <name type="common">Asiatic mangrove</name>
    <dbReference type="NCBI Taxonomy" id="61149"/>
    <lineage>
        <taxon>Eukaryota</taxon>
        <taxon>Viridiplantae</taxon>
        <taxon>Streptophyta</taxon>
        <taxon>Embryophyta</taxon>
        <taxon>Tracheophyta</taxon>
        <taxon>Spermatophyta</taxon>
        <taxon>Magnoliopsida</taxon>
        <taxon>eudicotyledons</taxon>
        <taxon>Gunneridae</taxon>
        <taxon>Pentapetalae</taxon>
        <taxon>rosids</taxon>
        <taxon>fabids</taxon>
        <taxon>Malpighiales</taxon>
        <taxon>Rhizophoraceae</taxon>
        <taxon>Rhizophora</taxon>
    </lineage>
</organism>
<evidence type="ECO:0000256" key="3">
    <source>
        <dbReference type="ARBA" id="ARBA00023027"/>
    </source>
</evidence>